<dbReference type="InterPro" id="IPR027417">
    <property type="entry name" value="P-loop_NTPase"/>
</dbReference>
<evidence type="ECO:0000313" key="3">
    <source>
        <dbReference type="Proteomes" id="UP001155059"/>
    </source>
</evidence>
<dbReference type="RefSeq" id="WP_130888414.1">
    <property type="nucleotide sequence ID" value="NZ_JALQCW010000035.1"/>
</dbReference>
<dbReference type="SUPFAM" id="SSF52540">
    <property type="entry name" value="P-loop containing nucleoside triphosphate hydrolases"/>
    <property type="match status" value="1"/>
</dbReference>
<keyword evidence="2" id="KW-0418">Kinase</keyword>
<proteinExistence type="predicted"/>
<dbReference type="Pfam" id="PF02223">
    <property type="entry name" value="Thymidylate_kin"/>
    <property type="match status" value="1"/>
</dbReference>
<protein>
    <submittedName>
        <fullName evidence="2">Thymidylate kinase</fullName>
    </submittedName>
</protein>
<name>A0A9X1YW06_9PSED</name>
<feature type="domain" description="Thymidylate kinase-like" evidence="1">
    <location>
        <begin position="9"/>
        <end position="191"/>
    </location>
</feature>
<reference evidence="2 3" key="1">
    <citation type="journal article" date="2022" name="Int. J. Syst. Evol. Microbiol.">
        <title>Pseudomonas aegrilactucae sp. nov. and Pseudomonas morbosilactucae sp. nov., pathogens causing bacterial rot of lettuce in Japan.</title>
        <authorList>
            <person name="Sawada H."/>
            <person name="Fujikawa T."/>
            <person name="Satou M."/>
        </authorList>
    </citation>
    <scope>NUCLEOTIDE SEQUENCE [LARGE SCALE GENOMIC DNA]</scope>
    <source>
        <strain evidence="2 3">MAFF 302030</strain>
    </source>
</reference>
<gene>
    <name evidence="2" type="ORF">M1B34_15385</name>
</gene>
<dbReference type="AlphaFoldDB" id="A0A9X1YW06"/>
<accession>A0A9X1YW06</accession>
<evidence type="ECO:0000259" key="1">
    <source>
        <dbReference type="Pfam" id="PF02223"/>
    </source>
</evidence>
<evidence type="ECO:0000313" key="2">
    <source>
        <dbReference type="EMBL" id="MCK9799051.1"/>
    </source>
</evidence>
<dbReference type="Proteomes" id="UP001155059">
    <property type="component" value="Unassembled WGS sequence"/>
</dbReference>
<dbReference type="Gene3D" id="3.40.50.300">
    <property type="entry name" value="P-loop containing nucleotide triphosphate hydrolases"/>
    <property type="match status" value="1"/>
</dbReference>
<dbReference type="EMBL" id="JALQCW010000035">
    <property type="protein sequence ID" value="MCK9799051.1"/>
    <property type="molecule type" value="Genomic_DNA"/>
</dbReference>
<organism evidence="2 3">
    <name type="scientific">Pseudomonas morbosilactucae</name>
    <dbReference type="NCBI Taxonomy" id="2938197"/>
    <lineage>
        <taxon>Bacteria</taxon>
        <taxon>Pseudomonadati</taxon>
        <taxon>Pseudomonadota</taxon>
        <taxon>Gammaproteobacteria</taxon>
        <taxon>Pseudomonadales</taxon>
        <taxon>Pseudomonadaceae</taxon>
        <taxon>Pseudomonas</taxon>
    </lineage>
</organism>
<dbReference type="GO" id="GO:0016301">
    <property type="term" value="F:kinase activity"/>
    <property type="evidence" value="ECO:0007669"/>
    <property type="project" value="UniProtKB-KW"/>
</dbReference>
<dbReference type="InterPro" id="IPR039430">
    <property type="entry name" value="Thymidylate_kin-like_dom"/>
</dbReference>
<comment type="caution">
    <text evidence="2">The sequence shown here is derived from an EMBL/GenBank/DDBJ whole genome shotgun (WGS) entry which is preliminary data.</text>
</comment>
<sequence length="209" mass="23101">MKRQLVVSFDGPKATGKTTVLEATAPCLRAAGHNVVCLCEKELDPFRPVTLELIKELTSNPNLGLEREVCLQLAKGRAWITENVIESQDLGSIVLIDRWYPSDSAFRRILPFPEILQLNLDMGVRIPDLHVGVITAPDISWERAARRARGLNSLVIKNAAEHSACSAAFENAIAKYQWFSCRNELTVQDAVNNVHDGVLRVCADLAIKG</sequence>
<reference evidence="2 3" key="2">
    <citation type="journal article" date="2023" name="Plant Pathol.">
        <title>Dismantling and reorganizing Pseudomonas marginalis sensu#lato.</title>
        <authorList>
            <person name="Sawada H."/>
            <person name="Fujikawa T."/>
            <person name="Satou M."/>
        </authorList>
    </citation>
    <scope>NUCLEOTIDE SEQUENCE [LARGE SCALE GENOMIC DNA]</scope>
    <source>
        <strain evidence="2 3">MAFF 302030</strain>
    </source>
</reference>
<keyword evidence="2" id="KW-0808">Transferase</keyword>